<dbReference type="Proteomes" id="UP001269402">
    <property type="component" value="Unassembled WGS sequence"/>
</dbReference>
<proteinExistence type="predicted"/>
<organism evidence="1 2">
    <name type="scientific">Rhizobium redzepovicii</name>
    <dbReference type="NCBI Taxonomy" id="2867518"/>
    <lineage>
        <taxon>Bacteria</taxon>
        <taxon>Pseudomonadati</taxon>
        <taxon>Pseudomonadota</taxon>
        <taxon>Alphaproteobacteria</taxon>
        <taxon>Hyphomicrobiales</taxon>
        <taxon>Rhizobiaceae</taxon>
        <taxon>Rhizobium/Agrobacterium group</taxon>
        <taxon>Rhizobium</taxon>
    </lineage>
</organism>
<accession>A0AAW8PA41</accession>
<dbReference type="RefSeq" id="WP_245426869.1">
    <property type="nucleotide sequence ID" value="NZ_JAVLSH010000015.1"/>
</dbReference>
<reference evidence="2" key="1">
    <citation type="submission" date="2023-07" db="EMBL/GenBank/DDBJ databases">
        <title>Genomic characterization of faba bean (Vicia faba) microsymbionts in Mexican soils.</title>
        <authorList>
            <person name="Rivera Orduna F.N."/>
            <person name="Guevara-Luna J."/>
            <person name="Yan J."/>
            <person name="Arroyo-Herrera I."/>
            <person name="Li Y."/>
            <person name="Vasquez-Murrieta M.S."/>
            <person name="Wang E.T."/>
        </authorList>
    </citation>
    <scope>NUCLEOTIDE SEQUENCE [LARGE SCALE GENOMIC DNA]</scope>
    <source>
        <strain evidence="2">CH6</strain>
    </source>
</reference>
<name>A0AAW8PA41_9HYPH</name>
<evidence type="ECO:0000313" key="1">
    <source>
        <dbReference type="EMBL" id="MDR9763266.1"/>
    </source>
</evidence>
<sequence>MTIKECNPASDEGVQRNKPAATRLYAILARGARTGVIFRRGPSKHVQLIRWDLRNDIFEHGQWFKGRIYERRCDLSPSGRLLVYFAATNRAPYGSWTAISKPPFFTALALWPKGDAWGGGGIFEDEETLLLNHSPEWEASFKLADGFRLKPGMHVKPCGNRPGRGEDEPINGLLRERDGWRVVEIGEEQYCGLNAPAIFRFSQPHVEEKVGSNGRRLQMILHAIGRRQKAWYGLDYRVIDRDGTLLIDLPESDWADWDGGDLVFARGGCIYRLSKSQFRYYADKREDAFQRLYDFSDARFTAVAPTRAALQY</sequence>
<dbReference type="EMBL" id="JAVLSH010000015">
    <property type="protein sequence ID" value="MDR9763266.1"/>
    <property type="molecule type" value="Genomic_DNA"/>
</dbReference>
<keyword evidence="2" id="KW-1185">Reference proteome</keyword>
<comment type="caution">
    <text evidence="1">The sequence shown here is derived from an EMBL/GenBank/DDBJ whole genome shotgun (WGS) entry which is preliminary data.</text>
</comment>
<evidence type="ECO:0000313" key="2">
    <source>
        <dbReference type="Proteomes" id="UP001269402"/>
    </source>
</evidence>
<dbReference type="AlphaFoldDB" id="A0AAW8PA41"/>
<gene>
    <name evidence="1" type="ORF">RJJ37_27180</name>
</gene>
<protein>
    <submittedName>
        <fullName evidence="1">Uncharacterized protein</fullName>
    </submittedName>
</protein>